<proteinExistence type="inferred from homology"/>
<gene>
    <name evidence="9" type="primary">dcp</name>
    <name evidence="9" type="ORF">HMPREF0731_0010</name>
</gene>
<evidence type="ECO:0000259" key="8">
    <source>
        <dbReference type="Pfam" id="PF01432"/>
    </source>
</evidence>
<dbReference type="InterPro" id="IPR024079">
    <property type="entry name" value="MetalloPept_cat_dom_sf"/>
</dbReference>
<evidence type="ECO:0000256" key="7">
    <source>
        <dbReference type="RuleBase" id="RU003435"/>
    </source>
</evidence>
<dbReference type="InterPro" id="IPR045090">
    <property type="entry name" value="Pept_M3A_M3B"/>
</dbReference>
<dbReference type="GO" id="GO:0006508">
    <property type="term" value="P:proteolysis"/>
    <property type="evidence" value="ECO:0007669"/>
    <property type="project" value="UniProtKB-KW"/>
</dbReference>
<dbReference type="GO" id="GO:0004180">
    <property type="term" value="F:carboxypeptidase activity"/>
    <property type="evidence" value="ECO:0007669"/>
    <property type="project" value="TreeGrafter"/>
</dbReference>
<evidence type="ECO:0000256" key="4">
    <source>
        <dbReference type="ARBA" id="ARBA00022801"/>
    </source>
</evidence>
<dbReference type="GO" id="GO:0046872">
    <property type="term" value="F:metal ion binding"/>
    <property type="evidence" value="ECO:0007669"/>
    <property type="project" value="UniProtKB-UniRule"/>
</dbReference>
<keyword evidence="10" id="KW-1185">Reference proteome</keyword>
<dbReference type="HOGENOM" id="CLU_001805_4_0_5"/>
<evidence type="ECO:0000313" key="9">
    <source>
        <dbReference type="EMBL" id="EFH13767.1"/>
    </source>
</evidence>
<dbReference type="GO" id="GO:0004222">
    <property type="term" value="F:metalloendopeptidase activity"/>
    <property type="evidence" value="ECO:0007669"/>
    <property type="project" value="InterPro"/>
</dbReference>
<dbReference type="EC" id="3.4.-.-" evidence="9"/>
<protein>
    <submittedName>
        <fullName evidence="9">Peptidase family M3</fullName>
        <ecNumber evidence="9">3.4.-.-</ecNumber>
    </submittedName>
</protein>
<keyword evidence="3 7" id="KW-0479">Metal-binding</keyword>
<name>D5RG01_9PROT</name>
<dbReference type="PANTHER" id="PTHR43660:SF1">
    <property type="entry name" value="DIPEPTIDYL CARBOXYPEPTIDASE"/>
    <property type="match status" value="1"/>
</dbReference>
<comment type="cofactor">
    <cofactor evidence="7">
        <name>Zn(2+)</name>
        <dbReference type="ChEBI" id="CHEBI:29105"/>
    </cofactor>
    <text evidence="7">Binds 1 zinc ion.</text>
</comment>
<organism evidence="9 10">
    <name type="scientific">Pseudoroseomonas cervicalis ATCC 49957</name>
    <dbReference type="NCBI Taxonomy" id="525371"/>
    <lineage>
        <taxon>Bacteria</taxon>
        <taxon>Pseudomonadati</taxon>
        <taxon>Pseudomonadota</taxon>
        <taxon>Alphaproteobacteria</taxon>
        <taxon>Acetobacterales</taxon>
        <taxon>Roseomonadaceae</taxon>
        <taxon>Roseomonas</taxon>
    </lineage>
</organism>
<dbReference type="Gene3D" id="1.10.1370.10">
    <property type="entry name" value="Neurolysin, domain 3"/>
    <property type="match status" value="1"/>
</dbReference>
<evidence type="ECO:0000256" key="6">
    <source>
        <dbReference type="ARBA" id="ARBA00023049"/>
    </source>
</evidence>
<dbReference type="OrthoDB" id="9773538at2"/>
<dbReference type="InterPro" id="IPR034005">
    <property type="entry name" value="M3A_DCP"/>
</dbReference>
<evidence type="ECO:0000313" key="10">
    <source>
        <dbReference type="Proteomes" id="UP000005324"/>
    </source>
</evidence>
<sequence>MESDNPLLAPWDGAFGLPPFDRIRPEHFPPAFAAAMEEHRAEIAAIAQDLAPPGFANTVEALQRSGRALRRVSDLFGNLVVSLGGAALEALDRDWAPRLAQHRMAVALDPALFARIDALHRQRESLGLDPDQFRLLERLHLTRLRSGAALPEAGRARMAAITERLAGLYTRFGQNVLQDERSWCLPLPGAAVADLPDFLREGLAQAAASRGLAGHALTLSRSLLEPFLALCPDRALRRQAHAAWTARGYHAGAQDNRPLLPEILALRAERAKLLGYRDFAEFRLADSMAGSVAAAEALLREVWQPALRRAAEERDRLLARARQDGFDGPLEAWDWHYYAERVRQEDYALSEAALKPYLPLARMQQAAFDTASRLFGLRFVPRPDLPTYHPDVVIHEVRDEQGHVGLFLADPFARPDKRSGAWMSSYREQEAMDTPLSAIVVNNNNFARAEPALLSYDDATTLFHEFGHALHGLLSRVRYPAQSGTAVRRDFVELPSQIYEHWIGLPEMLRRYALHHQDGTPMPEAMIARLKESELFNQGFATVEYVSSALIDLALHRHPDPASLDIEAFEKTFLAEIGMPPKIGLRHRPAHFQHLFAGEGYAAGYYSYLWSEVLDADGFEAFEEAGDPFDPAVAARLKTLLSAGDSEDPMALYIAFRGRPPSSAALLRGRGLAG</sequence>
<dbReference type="InterPro" id="IPR001567">
    <property type="entry name" value="Pept_M3A_M3B_dom"/>
</dbReference>
<keyword evidence="2 7" id="KW-0645">Protease</keyword>
<comment type="caution">
    <text evidence="9">The sequence shown here is derived from an EMBL/GenBank/DDBJ whole genome shotgun (WGS) entry which is preliminary data.</text>
</comment>
<evidence type="ECO:0000256" key="3">
    <source>
        <dbReference type="ARBA" id="ARBA00022723"/>
    </source>
</evidence>
<feature type="domain" description="Peptidase M3A/M3B catalytic" evidence="8">
    <location>
        <begin position="228"/>
        <end position="671"/>
    </location>
</feature>
<evidence type="ECO:0000256" key="1">
    <source>
        <dbReference type="ARBA" id="ARBA00006040"/>
    </source>
</evidence>
<keyword evidence="4 7" id="KW-0378">Hydrolase</keyword>
<dbReference type="PANTHER" id="PTHR43660">
    <property type="entry name" value="DIPEPTIDYL CARBOXYPEPTIDASE"/>
    <property type="match status" value="1"/>
</dbReference>
<dbReference type="InterPro" id="IPR024077">
    <property type="entry name" value="Neurolysin/TOP_dom2"/>
</dbReference>
<dbReference type="SUPFAM" id="SSF55486">
    <property type="entry name" value="Metalloproteases ('zincins'), catalytic domain"/>
    <property type="match status" value="1"/>
</dbReference>
<dbReference type="CDD" id="cd06456">
    <property type="entry name" value="M3A_DCP"/>
    <property type="match status" value="1"/>
</dbReference>
<keyword evidence="6 7" id="KW-0482">Metalloprotease</keyword>
<dbReference type="FunFam" id="3.40.390.10:FF:000009">
    <property type="entry name" value="Oligopeptidase A"/>
    <property type="match status" value="1"/>
</dbReference>
<keyword evidence="5 7" id="KW-0862">Zinc</keyword>
<dbReference type="AlphaFoldDB" id="D5RG01"/>
<dbReference type="Gene3D" id="1.10.1370.40">
    <property type="match status" value="1"/>
</dbReference>
<evidence type="ECO:0000256" key="5">
    <source>
        <dbReference type="ARBA" id="ARBA00022833"/>
    </source>
</evidence>
<dbReference type="EMBL" id="ADVL01000005">
    <property type="protein sequence ID" value="EFH13767.1"/>
    <property type="molecule type" value="Genomic_DNA"/>
</dbReference>
<accession>D5RG01</accession>
<comment type="similarity">
    <text evidence="1 7">Belongs to the peptidase M3 family.</text>
</comment>
<dbReference type="Gene3D" id="3.40.390.10">
    <property type="entry name" value="Collagenase (Catalytic Domain)"/>
    <property type="match status" value="1"/>
</dbReference>
<dbReference type="GO" id="GO:0005829">
    <property type="term" value="C:cytosol"/>
    <property type="evidence" value="ECO:0007669"/>
    <property type="project" value="TreeGrafter"/>
</dbReference>
<dbReference type="Pfam" id="PF01432">
    <property type="entry name" value="Peptidase_M3"/>
    <property type="match status" value="1"/>
</dbReference>
<dbReference type="RefSeq" id="WP_007006138.1">
    <property type="nucleotide sequence ID" value="NZ_GG770932.1"/>
</dbReference>
<dbReference type="Proteomes" id="UP000005324">
    <property type="component" value="Unassembled WGS sequence"/>
</dbReference>
<evidence type="ECO:0000256" key="2">
    <source>
        <dbReference type="ARBA" id="ARBA00022670"/>
    </source>
</evidence>
<reference evidence="9 10" key="1">
    <citation type="submission" date="2010-04" db="EMBL/GenBank/DDBJ databases">
        <authorList>
            <person name="Qin X."/>
            <person name="Bachman B."/>
            <person name="Battles P."/>
            <person name="Bell A."/>
            <person name="Bess C."/>
            <person name="Bickham C."/>
            <person name="Chaboub L."/>
            <person name="Chen D."/>
            <person name="Coyle M."/>
            <person name="Deiros D.R."/>
            <person name="Dinh H."/>
            <person name="Forbes L."/>
            <person name="Fowler G."/>
            <person name="Francisco L."/>
            <person name="Fu Q."/>
            <person name="Gubbala S."/>
            <person name="Hale W."/>
            <person name="Han Y."/>
            <person name="Hemphill L."/>
            <person name="Highlander S.K."/>
            <person name="Hirani K."/>
            <person name="Hogues M."/>
            <person name="Jackson L."/>
            <person name="Jakkamsetti A."/>
            <person name="Javaid M."/>
            <person name="Jiang H."/>
            <person name="Korchina V."/>
            <person name="Kovar C."/>
            <person name="Lara F."/>
            <person name="Lee S."/>
            <person name="Mata R."/>
            <person name="Mathew T."/>
            <person name="Moen C."/>
            <person name="Morales K."/>
            <person name="Munidasa M."/>
            <person name="Nazareth L."/>
            <person name="Ngo R."/>
            <person name="Nguyen L."/>
            <person name="Okwuonu G."/>
            <person name="Ongeri F."/>
            <person name="Patil S."/>
            <person name="Petrosino J."/>
            <person name="Pham C."/>
            <person name="Pham P."/>
            <person name="Pu L.-L."/>
            <person name="Puazo M."/>
            <person name="Raj R."/>
            <person name="Reid J."/>
            <person name="Rouhana J."/>
            <person name="Saada N."/>
            <person name="Shang Y."/>
            <person name="Simmons D."/>
            <person name="Thornton R."/>
            <person name="Warren J."/>
            <person name="Weissenberger G."/>
            <person name="Zhang J."/>
            <person name="Zhang L."/>
            <person name="Zhou C."/>
            <person name="Zhu D."/>
            <person name="Muzny D."/>
            <person name="Worley K."/>
            <person name="Gibbs R."/>
        </authorList>
    </citation>
    <scope>NUCLEOTIDE SEQUENCE [LARGE SCALE GENOMIC DNA]</scope>
    <source>
        <strain evidence="9 10">ATCC 49957</strain>
    </source>
</reference>